<dbReference type="EMBL" id="CP014806">
    <property type="protein sequence ID" value="AMW99849.1"/>
    <property type="molecule type" value="Genomic_DNA"/>
</dbReference>
<dbReference type="STRING" id="241244.ATY39_10595"/>
<dbReference type="RefSeq" id="WP_066789587.1">
    <property type="nucleotide sequence ID" value="NZ_BJVD01000004.1"/>
</dbReference>
<gene>
    <name evidence="1" type="ORF">ATY39_10595</name>
</gene>
<reference evidence="2" key="2">
    <citation type="submission" date="2016-03" db="EMBL/GenBank/DDBJ databases">
        <authorList>
            <person name="Ploux O."/>
        </authorList>
    </citation>
    <scope>NUCLEOTIDE SEQUENCE [LARGE SCALE GENOMIC DNA]</scope>
    <source>
        <strain evidence="2">PP9</strain>
    </source>
</reference>
<dbReference type="KEGG" id="rst:ATY39_10595"/>
<dbReference type="InterPro" id="IPR021683">
    <property type="entry name" value="DUF3267"/>
</dbReference>
<protein>
    <submittedName>
        <fullName evidence="1">Uncharacterized protein</fullName>
    </submittedName>
</protein>
<accession>A0A143HEI7</accession>
<dbReference type="AlphaFoldDB" id="A0A143HEI7"/>
<dbReference type="OrthoDB" id="2360495at2"/>
<proteinExistence type="predicted"/>
<name>A0A143HEI7_9BACL</name>
<evidence type="ECO:0000313" key="1">
    <source>
        <dbReference type="EMBL" id="AMW99849.1"/>
    </source>
</evidence>
<dbReference type="Pfam" id="PF11667">
    <property type="entry name" value="DUF3267"/>
    <property type="match status" value="1"/>
</dbReference>
<evidence type="ECO:0000313" key="2">
    <source>
        <dbReference type="Proteomes" id="UP000076021"/>
    </source>
</evidence>
<organism evidence="1 2">
    <name type="scientific">Rummeliibacillus stabekisii</name>
    <dbReference type="NCBI Taxonomy" id="241244"/>
    <lineage>
        <taxon>Bacteria</taxon>
        <taxon>Bacillati</taxon>
        <taxon>Bacillota</taxon>
        <taxon>Bacilli</taxon>
        <taxon>Bacillales</taxon>
        <taxon>Caryophanaceae</taxon>
        <taxon>Rummeliibacillus</taxon>
    </lineage>
</organism>
<reference evidence="1 2" key="1">
    <citation type="journal article" date="2016" name="Genome Announc.">
        <title>Whole-Genome Sequence of Rummeliibacillus stabekisii Strain PP9 Isolated from Antarctic Soil.</title>
        <authorList>
            <person name="da Mota F.F."/>
            <person name="Vollu R.E."/>
            <person name="Jurelevicius D."/>
            <person name="Seldin L."/>
        </authorList>
    </citation>
    <scope>NUCLEOTIDE SEQUENCE [LARGE SCALE GENOMIC DNA]</scope>
    <source>
        <strain evidence="1 2">PP9</strain>
    </source>
</reference>
<sequence length="194" mass="22826">MHCWKHINVKKQYGHHRLFLFSAIFMLLAFSFFYITMTAYRDSPVTDRLFPLFLAGFLMVYPAHKLLHFLPLARCHNRLRFKLEKQFGVIPLLSIRITEPIIKLRYMIALTIPFVVLNSILIMGGLIYSTYRHYFAILLAYHCGLCVIDLLYVKHLIHSPKKAFIEETDKGFEILISYDNESETVLSRNFTHLP</sequence>
<dbReference type="Proteomes" id="UP000076021">
    <property type="component" value="Chromosome"/>
</dbReference>
<keyword evidence="2" id="KW-1185">Reference proteome</keyword>